<dbReference type="Gene3D" id="2.40.420.20">
    <property type="match status" value="1"/>
</dbReference>
<proteinExistence type="predicted"/>
<dbReference type="PANTHER" id="PTHR32347:SF23">
    <property type="entry name" value="BLL5650 PROTEIN"/>
    <property type="match status" value="1"/>
</dbReference>
<dbReference type="InterPro" id="IPR050465">
    <property type="entry name" value="UPF0194_transport"/>
</dbReference>
<feature type="signal peptide" evidence="3">
    <location>
        <begin position="1"/>
        <end position="20"/>
    </location>
</feature>
<evidence type="ECO:0000256" key="1">
    <source>
        <dbReference type="ARBA" id="ARBA00004196"/>
    </source>
</evidence>
<organism evidence="5 6">
    <name type="scientific">Hydrogenibacillus schlegelii</name>
    <name type="common">Bacillus schlegelii</name>
    <dbReference type="NCBI Taxonomy" id="1484"/>
    <lineage>
        <taxon>Bacteria</taxon>
        <taxon>Bacillati</taxon>
        <taxon>Bacillota</taxon>
        <taxon>Bacilli</taxon>
        <taxon>Bacillales</taxon>
        <taxon>Bacillales Family X. Incertae Sedis</taxon>
        <taxon>Hydrogenibacillus</taxon>
    </lineage>
</organism>
<comment type="caution">
    <text evidence="5">The sequence shown here is derived from an EMBL/GenBank/DDBJ whole genome shotgun (WGS) entry which is preliminary data.</text>
</comment>
<dbReference type="InterPro" id="IPR058625">
    <property type="entry name" value="MdtA-like_BSH"/>
</dbReference>
<dbReference type="Gene3D" id="1.10.287.470">
    <property type="entry name" value="Helix hairpin bin"/>
    <property type="match status" value="1"/>
</dbReference>
<reference evidence="5" key="1">
    <citation type="journal article" date="2021" name="Microbiology">
        <title>Metagenomic Analysis of the Microbial Community in the Underground Coal Fire Area (Kemerovo Region, Russia) Revealed Predominance of Thermophilic Members of the Phyla Deinococcus-thermus, Aquificae, and Firmicutes.</title>
        <authorList>
            <person name="Kadnikov V."/>
            <person name="Mardanov A.V."/>
            <person name="Beletsky A.V."/>
            <person name="Karnachuk O.V."/>
            <person name="Ravin N.V."/>
        </authorList>
    </citation>
    <scope>NUCLEOTIDE SEQUENCE</scope>
    <source>
        <strain evidence="5">RBS10-49</strain>
    </source>
</reference>
<evidence type="ECO:0000256" key="3">
    <source>
        <dbReference type="SAM" id="SignalP"/>
    </source>
</evidence>
<name>A0A947CU42_HYDSH</name>
<evidence type="ECO:0000256" key="2">
    <source>
        <dbReference type="ARBA" id="ARBA00023054"/>
    </source>
</evidence>
<dbReference type="PANTHER" id="PTHR32347">
    <property type="entry name" value="EFFLUX SYSTEM COMPONENT YKNX-RELATED"/>
    <property type="match status" value="1"/>
</dbReference>
<dbReference type="SUPFAM" id="SSF111369">
    <property type="entry name" value="HlyD-like secretion proteins"/>
    <property type="match status" value="1"/>
</dbReference>
<evidence type="ECO:0000259" key="4">
    <source>
        <dbReference type="Pfam" id="PF25917"/>
    </source>
</evidence>
<comment type="subcellular location">
    <subcellularLocation>
        <location evidence="1">Cell envelope</location>
    </subcellularLocation>
</comment>
<dbReference type="EMBL" id="JAHHQF010000003">
    <property type="protein sequence ID" value="MBT9281072.1"/>
    <property type="molecule type" value="Genomic_DNA"/>
</dbReference>
<feature type="domain" description="Multidrug resistance protein MdtA-like barrel-sandwich hybrid" evidence="4">
    <location>
        <begin position="91"/>
        <end position="197"/>
    </location>
</feature>
<gene>
    <name evidence="5" type="ORF">KM312_00105</name>
</gene>
<sequence length="355" mass="38997">MNRRTAFLLTFLGTALSTLALGGCALFPAEPAEERLPDIRPPKIAEKPEHVVARGRLVLTARGQGEVFSEREATLSFTAGDDTENARPLKLKTLTVRPGDAVRKGALLAELDTRNLDLEIEKMRDQLKVEEHKLILEIRKVPQNEAERLAQEQAKASFREQARALTALERRQSGARITAPFAGEIVRVMKRVGDEVKPYEPVLTLVDPTARLVGVRVADKDRPYLRLGMTASVEVAGVEKPLPGNVVHLPADAGDRAAPGGGPPDEREGLVWIRVDDLPDEAAPGTFARATFELLAKEDVVKIPRSFLYQYGGRTYVIVKDGDKRREVDVEVGLETPTEVEIVRGLTGGERIVGR</sequence>
<dbReference type="GO" id="GO:0030313">
    <property type="term" value="C:cell envelope"/>
    <property type="evidence" value="ECO:0007669"/>
    <property type="project" value="UniProtKB-SubCell"/>
</dbReference>
<dbReference type="PROSITE" id="PS51257">
    <property type="entry name" value="PROKAR_LIPOPROTEIN"/>
    <property type="match status" value="1"/>
</dbReference>
<dbReference type="AlphaFoldDB" id="A0A947CU42"/>
<dbReference type="Proteomes" id="UP000748108">
    <property type="component" value="Unassembled WGS sequence"/>
</dbReference>
<dbReference type="Gene3D" id="2.40.30.170">
    <property type="match status" value="1"/>
</dbReference>
<dbReference type="Pfam" id="PF25917">
    <property type="entry name" value="BSH_RND"/>
    <property type="match status" value="1"/>
</dbReference>
<keyword evidence="3" id="KW-0732">Signal</keyword>
<evidence type="ECO:0000313" key="6">
    <source>
        <dbReference type="Proteomes" id="UP000748108"/>
    </source>
</evidence>
<evidence type="ECO:0000313" key="5">
    <source>
        <dbReference type="EMBL" id="MBT9281072.1"/>
    </source>
</evidence>
<protein>
    <submittedName>
        <fullName evidence="5">HlyD family efflux transporter periplasmic adaptor subunit</fullName>
    </submittedName>
</protein>
<dbReference type="Gene3D" id="2.40.50.100">
    <property type="match status" value="1"/>
</dbReference>
<keyword evidence="2" id="KW-0175">Coiled coil</keyword>
<feature type="chain" id="PRO_5037498189" evidence="3">
    <location>
        <begin position="21"/>
        <end position="355"/>
    </location>
</feature>
<accession>A0A947CU42</accession>